<reference evidence="3" key="1">
    <citation type="journal article" date="2015" name="PLoS ONE">
        <title>Complete Genome Sequence of Thermus aquaticus Y51MC23.</title>
        <authorList>
            <person name="Brumm P.J."/>
            <person name="Monsma S."/>
            <person name="Keough B."/>
            <person name="Jasinovica S."/>
            <person name="Ferguson E."/>
            <person name="Schoenfeld T."/>
            <person name="Lodes M."/>
            <person name="Mead D.A."/>
        </authorList>
    </citation>
    <scope>NUCLEOTIDE SEQUENCE [LARGE SCALE GENOMIC DNA]</scope>
    <source>
        <strain evidence="3">BAA-2747 / Y51MC23</strain>
    </source>
</reference>
<sequence>MRLGESSRGPSRPKRARKAGPGGEARPRGEAQEPCPSCPQGATTRVTREV</sequence>
<name>A0ABN4IJ54_THEA5</name>
<evidence type="ECO:0000256" key="1">
    <source>
        <dbReference type="SAM" id="MobiDB-lite"/>
    </source>
</evidence>
<evidence type="ECO:0000313" key="2">
    <source>
        <dbReference type="EMBL" id="ALJ91645.1"/>
    </source>
</evidence>
<organism evidence="2 3">
    <name type="scientific">Thermus aquaticus (strain ATCC BAA-2747 / Y51MC23)</name>
    <dbReference type="NCBI Taxonomy" id="498848"/>
    <lineage>
        <taxon>Bacteria</taxon>
        <taxon>Thermotogati</taxon>
        <taxon>Deinococcota</taxon>
        <taxon>Deinococci</taxon>
        <taxon>Thermales</taxon>
        <taxon>Thermaceae</taxon>
        <taxon>Thermus</taxon>
    </lineage>
</organism>
<dbReference type="Proteomes" id="UP000058660">
    <property type="component" value="Chromosome"/>
</dbReference>
<dbReference type="EMBL" id="CP010822">
    <property type="protein sequence ID" value="ALJ91645.1"/>
    <property type="molecule type" value="Genomic_DNA"/>
</dbReference>
<feature type="compositionally biased region" description="Polar residues" evidence="1">
    <location>
        <begin position="40"/>
        <end position="50"/>
    </location>
</feature>
<protein>
    <submittedName>
        <fullName evidence="2">Uncharacterized protein</fullName>
    </submittedName>
</protein>
<proteinExistence type="predicted"/>
<feature type="region of interest" description="Disordered" evidence="1">
    <location>
        <begin position="1"/>
        <end position="50"/>
    </location>
</feature>
<keyword evidence="3" id="KW-1185">Reference proteome</keyword>
<evidence type="ECO:0000313" key="3">
    <source>
        <dbReference type="Proteomes" id="UP000058660"/>
    </source>
</evidence>
<gene>
    <name evidence="2" type="ORF">TO73_1811</name>
</gene>
<accession>A0ABN4IJ54</accession>